<dbReference type="InterPro" id="IPR022742">
    <property type="entry name" value="Hydrolase_4"/>
</dbReference>
<dbReference type="AlphaFoldDB" id="A0A3B0YT71"/>
<dbReference type="PANTHER" id="PTHR11614">
    <property type="entry name" value="PHOSPHOLIPASE-RELATED"/>
    <property type="match status" value="1"/>
</dbReference>
<proteinExistence type="predicted"/>
<dbReference type="SUPFAM" id="SSF53474">
    <property type="entry name" value="alpha/beta-Hydrolases"/>
    <property type="match status" value="1"/>
</dbReference>
<accession>A0A3B0YT71</accession>
<name>A0A3B0YT71_9ZZZZ</name>
<gene>
    <name evidence="2" type="ORF">MNBD_GAMMA16-736</name>
</gene>
<dbReference type="EMBL" id="UOFO01000034">
    <property type="protein sequence ID" value="VAW84115.1"/>
    <property type="molecule type" value="Genomic_DNA"/>
</dbReference>
<organism evidence="2">
    <name type="scientific">hydrothermal vent metagenome</name>
    <dbReference type="NCBI Taxonomy" id="652676"/>
    <lineage>
        <taxon>unclassified sequences</taxon>
        <taxon>metagenomes</taxon>
        <taxon>ecological metagenomes</taxon>
    </lineage>
</organism>
<protein>
    <submittedName>
        <fullName evidence="2">Lysophospholipase</fullName>
        <ecNumber evidence="2">3.1.1.5</ecNumber>
    </submittedName>
</protein>
<sequence>MYHAWFVGLVLVLCSCAPVIHPLTQVNQSPVLTEKAFVAHDGVTLPIKVWLSRQQTQAVIIGVHGFNDYHNAFALPGPFLAEHGITFYSYDQRGFGATQHRGLWPGKNRLQVDLYYFISEIEKYHPNIPIYLLGDSMGAAVVISTLARFPDLNVAGSILNAPAIWGGETMNLAYRLTLWLMSHTVPGYKVTGKGLGVQVSDNIPLLRQMSKDENLIRETRFDSLYGLVQLMDEAFTVAPQLSGRILILYGQKDEVIPLHSICSLIARLRAPIDFRFYLQGYHLLLRDLEAPAVWQDIMAWVNNENNRTSGLHDDGACK</sequence>
<dbReference type="GO" id="GO:0004622">
    <property type="term" value="F:phosphatidylcholine lysophospholipase activity"/>
    <property type="evidence" value="ECO:0007669"/>
    <property type="project" value="UniProtKB-EC"/>
</dbReference>
<feature type="domain" description="Serine aminopeptidase S33" evidence="1">
    <location>
        <begin position="55"/>
        <end position="288"/>
    </location>
</feature>
<evidence type="ECO:0000259" key="1">
    <source>
        <dbReference type="Pfam" id="PF12146"/>
    </source>
</evidence>
<dbReference type="Gene3D" id="3.40.50.1820">
    <property type="entry name" value="alpha/beta hydrolase"/>
    <property type="match status" value="1"/>
</dbReference>
<reference evidence="2" key="1">
    <citation type="submission" date="2018-06" db="EMBL/GenBank/DDBJ databases">
        <authorList>
            <person name="Zhirakovskaya E."/>
        </authorList>
    </citation>
    <scope>NUCLEOTIDE SEQUENCE</scope>
</reference>
<keyword evidence="2" id="KW-0378">Hydrolase</keyword>
<dbReference type="EC" id="3.1.1.5" evidence="2"/>
<dbReference type="PRINTS" id="PR00111">
    <property type="entry name" value="ABHYDROLASE"/>
</dbReference>
<dbReference type="InterPro" id="IPR051044">
    <property type="entry name" value="MAG_DAG_Lipase"/>
</dbReference>
<dbReference type="Pfam" id="PF12146">
    <property type="entry name" value="Hydrolase_4"/>
    <property type="match status" value="1"/>
</dbReference>
<dbReference type="InterPro" id="IPR029058">
    <property type="entry name" value="AB_hydrolase_fold"/>
</dbReference>
<evidence type="ECO:0000313" key="2">
    <source>
        <dbReference type="EMBL" id="VAW84115.1"/>
    </source>
</evidence>
<dbReference type="InterPro" id="IPR000073">
    <property type="entry name" value="AB_hydrolase_1"/>
</dbReference>